<dbReference type="PRINTS" id="PR00081">
    <property type="entry name" value="GDHRDH"/>
</dbReference>
<dbReference type="GO" id="GO:0016491">
    <property type="term" value="F:oxidoreductase activity"/>
    <property type="evidence" value="ECO:0007669"/>
    <property type="project" value="UniProtKB-KW"/>
</dbReference>
<accession>A0AAV1CMT4</accession>
<dbReference type="EMBL" id="OX459119">
    <property type="protein sequence ID" value="CAI9096895.1"/>
    <property type="molecule type" value="Genomic_DNA"/>
</dbReference>
<dbReference type="Pfam" id="PF00106">
    <property type="entry name" value="adh_short"/>
    <property type="match status" value="1"/>
</dbReference>
<dbReference type="PANTHER" id="PTHR24320:SF227">
    <property type="entry name" value="RETINOL DEHYDROGENASE 11"/>
    <property type="match status" value="1"/>
</dbReference>
<protein>
    <submittedName>
        <fullName evidence="4">OLC1v1033143C2</fullName>
    </submittedName>
</protein>
<dbReference type="SUPFAM" id="SSF51735">
    <property type="entry name" value="NAD(P)-binding Rossmann-fold domains"/>
    <property type="match status" value="1"/>
</dbReference>
<sequence>MIVKVYQSVSRHPGEIIFVLCLTTDERKMEAKEWREVCRFVCTWNFWRMSIFWTFSLISSYLQLFLQRFLSEKNSTSFRRSSPSFHPPESVSIPPAVNDSRRPVCVITGATSGLGAAAAKALSMQGFSMVLVGRSSESLAKTLADIKKQNVTAPVKAFVVDVSSFESILKFKASLQSWLLEANMHPSIQLLINNAGILAASSRINPRNYDQMMATNYIGAFCLTKVLLPLLENSPVPSRVINITSFTHRTVSGAKVDKETVTGKCFSRLKSYPFAHVYEYSKFCLLLFSYELHRQLGLMEKSYQVSVIAVDPGAVETNIMRELPPSIAWFACLTLKVLGMLQTPEDGVSSILDAALAGPEISGVYFFGGNMNTIKSSALSYNSKLSKDLWATSCDIFLESQLACSGASS</sequence>
<dbReference type="InterPro" id="IPR036291">
    <property type="entry name" value="NAD(P)-bd_dom_sf"/>
</dbReference>
<feature type="transmembrane region" description="Helical" evidence="3">
    <location>
        <begin position="51"/>
        <end position="70"/>
    </location>
</feature>
<keyword evidence="5" id="KW-1185">Reference proteome</keyword>
<name>A0AAV1CMT4_OLDCO</name>
<reference evidence="4" key="1">
    <citation type="submission" date="2023-03" db="EMBL/GenBank/DDBJ databases">
        <authorList>
            <person name="Julca I."/>
        </authorList>
    </citation>
    <scope>NUCLEOTIDE SEQUENCE</scope>
</reference>
<evidence type="ECO:0000256" key="3">
    <source>
        <dbReference type="SAM" id="Phobius"/>
    </source>
</evidence>
<evidence type="ECO:0000256" key="2">
    <source>
        <dbReference type="ARBA" id="ARBA00023002"/>
    </source>
</evidence>
<dbReference type="AlphaFoldDB" id="A0AAV1CMT4"/>
<dbReference type="PANTHER" id="PTHR24320">
    <property type="entry name" value="RETINOL DEHYDROGENASE"/>
    <property type="match status" value="1"/>
</dbReference>
<evidence type="ECO:0000313" key="5">
    <source>
        <dbReference type="Proteomes" id="UP001161247"/>
    </source>
</evidence>
<dbReference type="Proteomes" id="UP001161247">
    <property type="component" value="Chromosome 2"/>
</dbReference>
<comment type="similarity">
    <text evidence="1">Belongs to the short-chain dehydrogenases/reductases (SDR) family.</text>
</comment>
<evidence type="ECO:0000313" key="4">
    <source>
        <dbReference type="EMBL" id="CAI9096895.1"/>
    </source>
</evidence>
<keyword evidence="3" id="KW-1133">Transmembrane helix</keyword>
<keyword evidence="3" id="KW-0472">Membrane</keyword>
<keyword evidence="3" id="KW-0812">Transmembrane</keyword>
<evidence type="ECO:0000256" key="1">
    <source>
        <dbReference type="ARBA" id="ARBA00006484"/>
    </source>
</evidence>
<dbReference type="Gene3D" id="3.40.50.720">
    <property type="entry name" value="NAD(P)-binding Rossmann-like Domain"/>
    <property type="match status" value="1"/>
</dbReference>
<organism evidence="4 5">
    <name type="scientific">Oldenlandia corymbosa var. corymbosa</name>
    <dbReference type="NCBI Taxonomy" id="529605"/>
    <lineage>
        <taxon>Eukaryota</taxon>
        <taxon>Viridiplantae</taxon>
        <taxon>Streptophyta</taxon>
        <taxon>Embryophyta</taxon>
        <taxon>Tracheophyta</taxon>
        <taxon>Spermatophyta</taxon>
        <taxon>Magnoliopsida</taxon>
        <taxon>eudicotyledons</taxon>
        <taxon>Gunneridae</taxon>
        <taxon>Pentapetalae</taxon>
        <taxon>asterids</taxon>
        <taxon>lamiids</taxon>
        <taxon>Gentianales</taxon>
        <taxon>Rubiaceae</taxon>
        <taxon>Rubioideae</taxon>
        <taxon>Spermacoceae</taxon>
        <taxon>Hedyotis-Oldenlandia complex</taxon>
        <taxon>Oldenlandia</taxon>
    </lineage>
</organism>
<proteinExistence type="inferred from homology"/>
<gene>
    <name evidence="4" type="ORF">OLC1_LOCUS7534</name>
</gene>
<keyword evidence="2" id="KW-0560">Oxidoreductase</keyword>
<dbReference type="InterPro" id="IPR002347">
    <property type="entry name" value="SDR_fam"/>
</dbReference>